<name>A0A0B4N1Z2_9CAUD</name>
<dbReference type="OrthoDB" id="27193at10239"/>
<accession>A0A0B4N1Z2</accession>
<dbReference type="EMBL" id="KM044272">
    <property type="protein sequence ID" value="AIF71847.1"/>
    <property type="molecule type" value="Genomic_DNA"/>
</dbReference>
<organism evidence="1 2">
    <name type="scientific">Escherichia phage vB_EcoP_SU10</name>
    <dbReference type="NCBI Taxonomy" id="1519788"/>
    <lineage>
        <taxon>Viruses</taxon>
        <taxon>Duplodnaviria</taxon>
        <taxon>Heunggongvirae</taxon>
        <taxon>Uroviricota</taxon>
        <taxon>Caudoviricetes</taxon>
        <taxon>Mktvariviridae</taxon>
        <taxon>Gordonclarkvirinae</taxon>
        <taxon>Kuravirus</taxon>
        <taxon>Kuravirus CHD5UKE1</taxon>
        <taxon>Kuravirus SU10</taxon>
    </lineage>
</organism>
<proteinExistence type="predicted"/>
<evidence type="ECO:0000313" key="1">
    <source>
        <dbReference type="EMBL" id="AIF71847.1"/>
    </source>
</evidence>
<dbReference type="RefSeq" id="YP_009152946.1">
    <property type="nucleotide sequence ID" value="NC_027395.1"/>
</dbReference>
<gene>
    <name evidence="1" type="ORF">SU10_095</name>
</gene>
<keyword evidence="2" id="KW-1185">Reference proteome</keyword>
<dbReference type="Proteomes" id="UP000031602">
    <property type="component" value="Segment"/>
</dbReference>
<dbReference type="KEGG" id="vg:24725296"/>
<reference evidence="1 2" key="1">
    <citation type="journal article" date="2014" name="PLoS ONE">
        <title>Genomic, Proteomic, Morphological, and Phylogenetic Analyses of vB_EcoP_SU10, a Podoviridae Phage with C3 Morphology.</title>
        <authorList>
            <person name="Mirzaei M.K."/>
            <person name="Eriksson H."/>
            <person name="Kasuga K."/>
            <person name="Haggard-Ljungquist E."/>
            <person name="Nilsson A.S."/>
        </authorList>
    </citation>
    <scope>NUCLEOTIDE SEQUENCE [LARGE SCALE GENOMIC DNA]</scope>
</reference>
<protein>
    <submittedName>
        <fullName evidence="1">Uncharacterized protein</fullName>
    </submittedName>
</protein>
<evidence type="ECO:0000313" key="2">
    <source>
        <dbReference type="Proteomes" id="UP000031602"/>
    </source>
</evidence>
<dbReference type="GeneID" id="24725296"/>
<sequence length="38" mass="4462">MRRKAYSYDDMINQKGFGQRQPDGSIIWFVNGQKKVAK</sequence>